<feature type="region of interest" description="Disordered" evidence="2">
    <location>
        <begin position="177"/>
        <end position="196"/>
    </location>
</feature>
<dbReference type="EMBL" id="CP027668">
    <property type="protein sequence ID" value="AVO43994.1"/>
    <property type="molecule type" value="Genomic_DNA"/>
</dbReference>
<evidence type="ECO:0000259" key="3">
    <source>
        <dbReference type="Pfam" id="PF12850"/>
    </source>
</evidence>
<dbReference type="PANTHER" id="PTHR42850">
    <property type="entry name" value="METALLOPHOSPHOESTERASE"/>
    <property type="match status" value="1"/>
</dbReference>
<dbReference type="RefSeq" id="WP_106747324.1">
    <property type="nucleotide sequence ID" value="NZ_CP027668.1"/>
</dbReference>
<evidence type="ECO:0000256" key="2">
    <source>
        <dbReference type="SAM" id="MobiDB-lite"/>
    </source>
</evidence>
<dbReference type="InterPro" id="IPR050126">
    <property type="entry name" value="Ap4A_hydrolase"/>
</dbReference>
<comment type="similarity">
    <text evidence="1">Belongs to the metallophosphoesterase superfamily. YfcE family.</text>
</comment>
<keyword evidence="5" id="KW-1185">Reference proteome</keyword>
<gene>
    <name evidence="4" type="ORF">C6569_02330</name>
</gene>
<dbReference type="GO" id="GO:0016791">
    <property type="term" value="F:phosphatase activity"/>
    <property type="evidence" value="ECO:0007669"/>
    <property type="project" value="TreeGrafter"/>
</dbReference>
<dbReference type="AlphaFoldDB" id="A0A2S0N757"/>
<name>A0A2S0N757_9HYPH</name>
<dbReference type="PIRSF" id="PIRSF000883">
    <property type="entry name" value="Pesterase_MJ0912"/>
    <property type="match status" value="1"/>
</dbReference>
<organism evidence="4 5">
    <name type="scientific">Phreatobacter cathodiphilus</name>
    <dbReference type="NCBI Taxonomy" id="1868589"/>
    <lineage>
        <taxon>Bacteria</taxon>
        <taxon>Pseudomonadati</taxon>
        <taxon>Pseudomonadota</taxon>
        <taxon>Alphaproteobacteria</taxon>
        <taxon>Hyphomicrobiales</taxon>
        <taxon>Phreatobacteraceae</taxon>
        <taxon>Phreatobacter</taxon>
    </lineage>
</organism>
<dbReference type="InterPro" id="IPR029052">
    <property type="entry name" value="Metallo-depent_PP-like"/>
</dbReference>
<dbReference type="InterPro" id="IPR024654">
    <property type="entry name" value="Calcineurin-like_PHP_lpxH"/>
</dbReference>
<evidence type="ECO:0000256" key="1">
    <source>
        <dbReference type="ARBA" id="ARBA00008950"/>
    </source>
</evidence>
<proteinExistence type="inferred from homology"/>
<dbReference type="SUPFAM" id="SSF56300">
    <property type="entry name" value="Metallo-dependent phosphatases"/>
    <property type="match status" value="1"/>
</dbReference>
<feature type="domain" description="Calcineurin-like phosphoesterase" evidence="3">
    <location>
        <begin position="1"/>
        <end position="186"/>
    </location>
</feature>
<protein>
    <recommendedName>
        <fullName evidence="3">Calcineurin-like phosphoesterase domain-containing protein</fullName>
    </recommendedName>
</protein>
<dbReference type="OrthoDB" id="9813918at2"/>
<dbReference type="KEGG" id="phr:C6569_02330"/>
<reference evidence="4 5" key="1">
    <citation type="submission" date="2018-03" db="EMBL/GenBank/DDBJ databases">
        <title>Genome sequencing of Phreatobacter sp.</title>
        <authorList>
            <person name="Kim S.-J."/>
            <person name="Heo J."/>
            <person name="Kwon S.-W."/>
        </authorList>
    </citation>
    <scope>NUCLEOTIDE SEQUENCE [LARGE SCALE GENOMIC DNA]</scope>
    <source>
        <strain evidence="4 5">S-12</strain>
    </source>
</reference>
<dbReference type="Gene3D" id="3.60.21.10">
    <property type="match status" value="1"/>
</dbReference>
<evidence type="ECO:0000313" key="5">
    <source>
        <dbReference type="Proteomes" id="UP000237889"/>
    </source>
</evidence>
<dbReference type="Pfam" id="PF12850">
    <property type="entry name" value="Metallophos_2"/>
    <property type="match status" value="1"/>
</dbReference>
<sequence>MRLAVIADIHGNLLALEAVLADIAARGVDLTVNLGDCVSGPLWPAETAARLMALGLPTVRGNHDRWVVEAEGEALYFSDKLARERLDAAQRAWLAGLPMQRDVDGAGLAVRLFHATPADDDTYLMEDKRDGRLVQSEAATIRARLGDVGAARLMLCGHSHLPRLLVLDGTTIVNPGSVGQPAYSDPTPPDAHVSEAGSPHARYAVVTMAQGAVVSVEMVAVAYDWEAAALKAESYGRADWARGLRTGFAK</sequence>
<accession>A0A2S0N757</accession>
<evidence type="ECO:0000313" key="4">
    <source>
        <dbReference type="EMBL" id="AVO43994.1"/>
    </source>
</evidence>
<dbReference type="Proteomes" id="UP000237889">
    <property type="component" value="Chromosome"/>
</dbReference>
<dbReference type="PANTHER" id="PTHR42850:SF2">
    <property type="entry name" value="BLL5683 PROTEIN"/>
    <property type="match status" value="1"/>
</dbReference>
<dbReference type="InterPro" id="IPR011152">
    <property type="entry name" value="Pesterase_MJ0912"/>
</dbReference>
<dbReference type="GO" id="GO:0005737">
    <property type="term" value="C:cytoplasm"/>
    <property type="evidence" value="ECO:0007669"/>
    <property type="project" value="TreeGrafter"/>
</dbReference>